<reference evidence="3" key="1">
    <citation type="submission" date="2020-05" db="EMBL/GenBank/DDBJ databases">
        <title>Mycena genomes resolve the evolution of fungal bioluminescence.</title>
        <authorList>
            <person name="Tsai I.J."/>
        </authorList>
    </citation>
    <scope>NUCLEOTIDE SEQUENCE</scope>
    <source>
        <strain evidence="3">171206Taipei</strain>
    </source>
</reference>
<sequence length="571" mass="64401">MLRLLLVLEVFMQLFVFVVPKLHILGHTTSCQLLYSFNYTLGGGQTDGEGIERPWSMIGGVAASTRVSGPGARSDLLDDHWSFWNWSKLVNLGLTEAQVREKLEAEEELQALTGKLRIHEISPVNFIADLLEIENEQRRIAGLAELKKAKSTTMKINLRRLRRSLNKRIAKIRLLQATYMPAALQQLKEMKLSENILPEDIPLIPPSALTALRRREGGCLEGLAEIEKFMRDAQCRAALVGLRNQLLVKYRLLLYKTNHSRNQTMNTRSRSLVARNESQVLLHSKKYQAAWLALVLLEDGVEGRVGWRRLCKEDIRCLEDSEELVKKHARGEKAEARRARDEAALRQAGITPLNIHRVQNDSDADEEDNINIVSAPPRNQASKKKKMPAHKGSAVQSGESRRVVSWIWTMAGMTGSDAEMEEALRIEWAKAYARVRRWNEEVALLQEEWRRLPQSFAHEEGLWTARAKMIPVGAIPPADAEGLMAYALKHVSMYRNLAGMAEAVRTQPKLKKGTRRPRYQPAPAIDLTAITTDGNDGAVDVDGYIEEDDADGEDGNQSDEELLLTGEIDDW</sequence>
<keyword evidence="2" id="KW-0732">Signal</keyword>
<feature type="region of interest" description="Disordered" evidence="1">
    <location>
        <begin position="530"/>
        <end position="571"/>
    </location>
</feature>
<evidence type="ECO:0000313" key="3">
    <source>
        <dbReference type="EMBL" id="KAF7297386.1"/>
    </source>
</evidence>
<feature type="chain" id="PRO_5034954456" evidence="2">
    <location>
        <begin position="21"/>
        <end position="571"/>
    </location>
</feature>
<dbReference type="Pfam" id="PF18758">
    <property type="entry name" value="KDZ"/>
    <property type="match status" value="1"/>
</dbReference>
<feature type="region of interest" description="Disordered" evidence="1">
    <location>
        <begin position="360"/>
        <end position="395"/>
    </location>
</feature>
<dbReference type="InterPro" id="IPR040521">
    <property type="entry name" value="KDZ"/>
</dbReference>
<name>A0A8H6SES3_9AGAR</name>
<evidence type="ECO:0000256" key="1">
    <source>
        <dbReference type="SAM" id="MobiDB-lite"/>
    </source>
</evidence>
<gene>
    <name evidence="3" type="ORF">MIND_00972100</name>
</gene>
<keyword evidence="4" id="KW-1185">Reference proteome</keyword>
<comment type="caution">
    <text evidence="3">The sequence shown here is derived from an EMBL/GenBank/DDBJ whole genome shotgun (WGS) entry which is preliminary data.</text>
</comment>
<feature type="compositionally biased region" description="Acidic residues" evidence="1">
    <location>
        <begin position="543"/>
        <end position="571"/>
    </location>
</feature>
<organism evidence="3 4">
    <name type="scientific">Mycena indigotica</name>
    <dbReference type="NCBI Taxonomy" id="2126181"/>
    <lineage>
        <taxon>Eukaryota</taxon>
        <taxon>Fungi</taxon>
        <taxon>Dikarya</taxon>
        <taxon>Basidiomycota</taxon>
        <taxon>Agaricomycotina</taxon>
        <taxon>Agaricomycetes</taxon>
        <taxon>Agaricomycetidae</taxon>
        <taxon>Agaricales</taxon>
        <taxon>Marasmiineae</taxon>
        <taxon>Mycenaceae</taxon>
        <taxon>Mycena</taxon>
    </lineage>
</organism>
<dbReference type="RefSeq" id="XP_037217745.1">
    <property type="nucleotide sequence ID" value="XM_037366333.1"/>
</dbReference>
<dbReference type="OrthoDB" id="3257768at2759"/>
<evidence type="ECO:0000256" key="2">
    <source>
        <dbReference type="SAM" id="SignalP"/>
    </source>
</evidence>
<protein>
    <submittedName>
        <fullName evidence="3">Uncharacterized protein</fullName>
    </submittedName>
</protein>
<dbReference type="GeneID" id="59348849"/>
<accession>A0A8H6SES3</accession>
<dbReference type="Proteomes" id="UP000636479">
    <property type="component" value="Unassembled WGS sequence"/>
</dbReference>
<feature type="signal peptide" evidence="2">
    <location>
        <begin position="1"/>
        <end position="20"/>
    </location>
</feature>
<proteinExistence type="predicted"/>
<evidence type="ECO:0000313" key="4">
    <source>
        <dbReference type="Proteomes" id="UP000636479"/>
    </source>
</evidence>
<dbReference type="AlphaFoldDB" id="A0A8H6SES3"/>
<dbReference type="EMBL" id="JACAZF010000008">
    <property type="protein sequence ID" value="KAF7297386.1"/>
    <property type="molecule type" value="Genomic_DNA"/>
</dbReference>